<organism evidence="14 15">
    <name type="scientific">Hyaloscypha hepaticicola</name>
    <dbReference type="NCBI Taxonomy" id="2082293"/>
    <lineage>
        <taxon>Eukaryota</taxon>
        <taxon>Fungi</taxon>
        <taxon>Dikarya</taxon>
        <taxon>Ascomycota</taxon>
        <taxon>Pezizomycotina</taxon>
        <taxon>Leotiomycetes</taxon>
        <taxon>Helotiales</taxon>
        <taxon>Hyaloscyphaceae</taxon>
        <taxon>Hyaloscypha</taxon>
    </lineage>
</organism>
<name>A0A2J6PG75_9HELO</name>
<comment type="similarity">
    <text evidence="2">Belongs to the tyrosyl-DNA phosphodiesterase family.</text>
</comment>
<dbReference type="Pfam" id="PF06087">
    <property type="entry name" value="Tyr-DNA_phospho"/>
    <property type="match status" value="1"/>
</dbReference>
<comment type="subcellular location">
    <subcellularLocation>
        <location evidence="1">Nucleus</location>
    </subcellularLocation>
</comment>
<evidence type="ECO:0000259" key="13">
    <source>
        <dbReference type="PROSITE" id="PS50035"/>
    </source>
</evidence>
<evidence type="ECO:0000256" key="6">
    <source>
        <dbReference type="ARBA" id="ARBA00022839"/>
    </source>
</evidence>
<dbReference type="STRING" id="1745343.A0A2J6PG75"/>
<feature type="binding site" evidence="10">
    <location>
        <position position="437"/>
    </location>
    <ligand>
        <name>substrate</name>
    </ligand>
</feature>
<dbReference type="AlphaFoldDB" id="A0A2J6PG75"/>
<evidence type="ECO:0000313" key="14">
    <source>
        <dbReference type="EMBL" id="PMD13024.1"/>
    </source>
</evidence>
<dbReference type="SUPFAM" id="SSF56024">
    <property type="entry name" value="Phospholipase D/nuclease"/>
    <property type="match status" value="2"/>
</dbReference>
<dbReference type="GO" id="GO:0003690">
    <property type="term" value="F:double-stranded DNA binding"/>
    <property type="evidence" value="ECO:0007669"/>
    <property type="project" value="TreeGrafter"/>
</dbReference>
<keyword evidence="3" id="KW-0540">Nuclease</keyword>
<evidence type="ECO:0000256" key="2">
    <source>
        <dbReference type="ARBA" id="ARBA00010205"/>
    </source>
</evidence>
<dbReference type="InterPro" id="IPR001736">
    <property type="entry name" value="PLipase_D/transphosphatidylase"/>
</dbReference>
<keyword evidence="5" id="KW-0378">Hydrolase</keyword>
<dbReference type="InterPro" id="IPR010347">
    <property type="entry name" value="Tdp1"/>
</dbReference>
<feature type="active site" description="Proton donor/acceptor" evidence="9">
    <location>
        <position position="435"/>
    </location>
</feature>
<dbReference type="PROSITE" id="PS50035">
    <property type="entry name" value="PLD"/>
    <property type="match status" value="1"/>
</dbReference>
<dbReference type="Proteomes" id="UP000235672">
    <property type="component" value="Unassembled WGS sequence"/>
</dbReference>
<sequence length="540" mass="60631">MDEDRQLQEAIELSKMEYDAKHSTLFDDQLRERSAGMKRKAEGELDTPSAKRLPPAFMPSSKSSDPNLLEKAPASMSQDSSAKVTITYPNGALRITRTPGRQKTKNCVNLQDVIHKQHLISACVFSFFIGDDELYDHLPLSHSSEAVPIYIGRDANMDPMVQEACRQASIDFKEKLSRKELQSITPNLYQLYRERYGRNYHSFYAWSSGSSHTKILVLVYSDFLRLVITSCNMMDIDTLLGDNHWYIHDMPKLSSRAKSEPSSFEADLLAHLQALGTPEIFLDSIRGMYDYSKVKVHLVTSVPGVCAGVKAEKHGLLRLRRVIQGLNLGLPEKKSSELRLEVCAASIGNLSAKWLSSFWDCTLGKETIKVAAENCAVPDLRLFYPSVGDVKRADPSAQDAASNIGCHIRPWDNAPEGIKNIFHHYESKDTGRLFHQKLILAYNPIDANAPLYFVYVGSANLSQSAWGALEQDKKKNEATCNTKLVKLSNFECGVVIPGQLVESLLEPGTESWQSGLVPYAQTGKRYDLPRDRPWNDPRWV</sequence>
<evidence type="ECO:0000256" key="11">
    <source>
        <dbReference type="PIRSR" id="PIRSR610347-3"/>
    </source>
</evidence>
<dbReference type="GO" id="GO:0003697">
    <property type="term" value="F:single-stranded DNA binding"/>
    <property type="evidence" value="ECO:0007669"/>
    <property type="project" value="TreeGrafter"/>
</dbReference>
<evidence type="ECO:0000256" key="9">
    <source>
        <dbReference type="PIRSR" id="PIRSR610347-1"/>
    </source>
</evidence>
<accession>A0A2J6PG75</accession>
<proteinExistence type="inferred from homology"/>
<dbReference type="GO" id="GO:0006281">
    <property type="term" value="P:DNA repair"/>
    <property type="evidence" value="ECO:0007669"/>
    <property type="project" value="UniProtKB-KW"/>
</dbReference>
<evidence type="ECO:0000256" key="12">
    <source>
        <dbReference type="SAM" id="MobiDB-lite"/>
    </source>
</evidence>
<feature type="binding site" evidence="10">
    <location>
        <position position="214"/>
    </location>
    <ligand>
        <name>substrate</name>
    </ligand>
</feature>
<feature type="site" description="Interaction with DNA" evidence="11">
    <location>
        <position position="462"/>
    </location>
</feature>
<keyword evidence="15" id="KW-1185">Reference proteome</keyword>
<feature type="domain" description="PLD phosphodiesterase" evidence="13">
    <location>
        <begin position="430"/>
        <end position="465"/>
    </location>
</feature>
<dbReference type="GO" id="GO:0004527">
    <property type="term" value="F:exonuclease activity"/>
    <property type="evidence" value="ECO:0007669"/>
    <property type="project" value="UniProtKB-KW"/>
</dbReference>
<dbReference type="GO" id="GO:0005634">
    <property type="term" value="C:nucleus"/>
    <property type="evidence" value="ECO:0007669"/>
    <property type="project" value="UniProtKB-SubCell"/>
</dbReference>
<evidence type="ECO:0000256" key="4">
    <source>
        <dbReference type="ARBA" id="ARBA00022763"/>
    </source>
</evidence>
<dbReference type="GO" id="GO:0017005">
    <property type="term" value="F:3'-tyrosyl-DNA phosphodiesterase activity"/>
    <property type="evidence" value="ECO:0007669"/>
    <property type="project" value="TreeGrafter"/>
</dbReference>
<evidence type="ECO:0000256" key="3">
    <source>
        <dbReference type="ARBA" id="ARBA00022722"/>
    </source>
</evidence>
<dbReference type="EMBL" id="KZ613537">
    <property type="protein sequence ID" value="PMD13024.1"/>
    <property type="molecule type" value="Genomic_DNA"/>
</dbReference>
<evidence type="ECO:0000256" key="5">
    <source>
        <dbReference type="ARBA" id="ARBA00022801"/>
    </source>
</evidence>
<evidence type="ECO:0000256" key="10">
    <source>
        <dbReference type="PIRSR" id="PIRSR610347-2"/>
    </source>
</evidence>
<feature type="compositionally biased region" description="Basic and acidic residues" evidence="12">
    <location>
        <begin position="22"/>
        <end position="43"/>
    </location>
</feature>
<dbReference type="PANTHER" id="PTHR12415:SF0">
    <property type="entry name" value="TYROSYL-DNA PHOSPHODIESTERASE 1"/>
    <property type="match status" value="1"/>
</dbReference>
<keyword evidence="4" id="KW-0227">DNA damage</keyword>
<dbReference type="PANTHER" id="PTHR12415">
    <property type="entry name" value="TYROSYL-DNA PHOSPHODIESTERASE 1"/>
    <property type="match status" value="1"/>
</dbReference>
<evidence type="ECO:0000256" key="7">
    <source>
        <dbReference type="ARBA" id="ARBA00023204"/>
    </source>
</evidence>
<gene>
    <name evidence="14" type="ORF">NA56DRAFT_447177</name>
</gene>
<reference evidence="14 15" key="1">
    <citation type="submission" date="2016-05" db="EMBL/GenBank/DDBJ databases">
        <title>A degradative enzymes factory behind the ericoid mycorrhizal symbiosis.</title>
        <authorList>
            <consortium name="DOE Joint Genome Institute"/>
            <person name="Martino E."/>
            <person name="Morin E."/>
            <person name="Grelet G."/>
            <person name="Kuo A."/>
            <person name="Kohler A."/>
            <person name="Daghino S."/>
            <person name="Barry K."/>
            <person name="Choi C."/>
            <person name="Cichocki N."/>
            <person name="Clum A."/>
            <person name="Copeland A."/>
            <person name="Hainaut M."/>
            <person name="Haridas S."/>
            <person name="Labutti K."/>
            <person name="Lindquist E."/>
            <person name="Lipzen A."/>
            <person name="Khouja H.-R."/>
            <person name="Murat C."/>
            <person name="Ohm R."/>
            <person name="Olson A."/>
            <person name="Spatafora J."/>
            <person name="Veneault-Fourrey C."/>
            <person name="Henrissat B."/>
            <person name="Grigoriev I."/>
            <person name="Martin F."/>
            <person name="Perotto S."/>
        </authorList>
    </citation>
    <scope>NUCLEOTIDE SEQUENCE [LARGE SCALE GENOMIC DNA]</scope>
    <source>
        <strain evidence="14 15">UAMH 7357</strain>
    </source>
</reference>
<feature type="active site" description="Nucleophile" evidence="9">
    <location>
        <position position="212"/>
    </location>
</feature>
<evidence type="ECO:0000256" key="1">
    <source>
        <dbReference type="ARBA" id="ARBA00004123"/>
    </source>
</evidence>
<dbReference type="OrthoDB" id="3907302at2759"/>
<dbReference type="Gene3D" id="3.30.870.10">
    <property type="entry name" value="Endonuclease Chain A"/>
    <property type="match status" value="2"/>
</dbReference>
<protein>
    <submittedName>
        <fullName evidence="14">Phospholipase D/nuclease</fullName>
    </submittedName>
</protein>
<feature type="region of interest" description="Disordered" evidence="12">
    <location>
        <begin position="22"/>
        <end position="83"/>
    </location>
</feature>
<keyword evidence="7" id="KW-0234">DNA repair</keyword>
<evidence type="ECO:0000256" key="8">
    <source>
        <dbReference type="ARBA" id="ARBA00023242"/>
    </source>
</evidence>
<keyword evidence="6" id="KW-0269">Exonuclease</keyword>
<keyword evidence="8" id="KW-0539">Nucleus</keyword>
<evidence type="ECO:0000313" key="15">
    <source>
        <dbReference type="Proteomes" id="UP000235672"/>
    </source>
</evidence>